<name>A0ABY6K1D0_9ARAC</name>
<feature type="transmembrane region" description="Helical" evidence="12">
    <location>
        <begin position="311"/>
        <end position="331"/>
    </location>
</feature>
<keyword evidence="14" id="KW-1185">Reference proteome</keyword>
<evidence type="ECO:0000313" key="13">
    <source>
        <dbReference type="EMBL" id="UYV61442.1"/>
    </source>
</evidence>
<evidence type="ECO:0000256" key="10">
    <source>
        <dbReference type="ARBA" id="ARBA00023201"/>
    </source>
</evidence>
<keyword evidence="9 12" id="KW-0472">Membrane</keyword>
<gene>
    <name evidence="13" type="ORF">LAZ67_1004866</name>
</gene>
<feature type="transmembrane region" description="Helical" evidence="12">
    <location>
        <begin position="383"/>
        <end position="406"/>
    </location>
</feature>
<evidence type="ECO:0000256" key="7">
    <source>
        <dbReference type="ARBA" id="ARBA00023053"/>
    </source>
</evidence>
<dbReference type="InterPro" id="IPR051163">
    <property type="entry name" value="Sodium:Solute_Symporter_SSF"/>
</dbReference>
<evidence type="ECO:0000256" key="9">
    <source>
        <dbReference type="ARBA" id="ARBA00023136"/>
    </source>
</evidence>
<feature type="transmembrane region" description="Helical" evidence="12">
    <location>
        <begin position="266"/>
        <end position="291"/>
    </location>
</feature>
<evidence type="ECO:0000256" key="8">
    <source>
        <dbReference type="ARBA" id="ARBA00023065"/>
    </source>
</evidence>
<keyword evidence="8" id="KW-0406">Ion transport</keyword>
<dbReference type="Proteomes" id="UP001235939">
    <property type="component" value="Chromosome 01"/>
</dbReference>
<dbReference type="InterPro" id="IPR001734">
    <property type="entry name" value="Na/solute_symporter"/>
</dbReference>
<evidence type="ECO:0000256" key="1">
    <source>
        <dbReference type="ARBA" id="ARBA00004651"/>
    </source>
</evidence>
<proteinExistence type="inferred from homology"/>
<dbReference type="PROSITE" id="PS50283">
    <property type="entry name" value="NA_SOLUT_SYMP_3"/>
    <property type="match status" value="1"/>
</dbReference>
<evidence type="ECO:0000256" key="5">
    <source>
        <dbReference type="ARBA" id="ARBA00022692"/>
    </source>
</evidence>
<feature type="transmembrane region" description="Helical" evidence="12">
    <location>
        <begin position="110"/>
        <end position="131"/>
    </location>
</feature>
<feature type="transmembrane region" description="Helical" evidence="12">
    <location>
        <begin position="68"/>
        <end position="89"/>
    </location>
</feature>
<evidence type="ECO:0000256" key="12">
    <source>
        <dbReference type="SAM" id="Phobius"/>
    </source>
</evidence>
<keyword evidence="7" id="KW-0915">Sodium</keyword>
<keyword evidence="4" id="KW-1003">Cell membrane</keyword>
<keyword evidence="5 12" id="KW-0812">Transmembrane</keyword>
<evidence type="ECO:0000256" key="6">
    <source>
        <dbReference type="ARBA" id="ARBA00022989"/>
    </source>
</evidence>
<comment type="subcellular location">
    <subcellularLocation>
        <location evidence="1">Cell membrane</location>
        <topology evidence="1">Multi-pass membrane protein</topology>
    </subcellularLocation>
</comment>
<reference evidence="13 14" key="1">
    <citation type="submission" date="2022-01" db="EMBL/GenBank/DDBJ databases">
        <title>A chromosomal length assembly of Cordylochernes scorpioides.</title>
        <authorList>
            <person name="Zeh D."/>
            <person name="Zeh J."/>
        </authorList>
    </citation>
    <scope>NUCLEOTIDE SEQUENCE [LARGE SCALE GENOMIC DNA]</scope>
    <source>
        <strain evidence="13">IN4F17</strain>
        <tissue evidence="13">Whole Body</tissue>
    </source>
</reference>
<evidence type="ECO:0000256" key="3">
    <source>
        <dbReference type="ARBA" id="ARBA00022448"/>
    </source>
</evidence>
<feature type="transmembrane region" description="Helical" evidence="12">
    <location>
        <begin position="351"/>
        <end position="371"/>
    </location>
</feature>
<feature type="transmembrane region" description="Helical" evidence="12">
    <location>
        <begin position="459"/>
        <end position="480"/>
    </location>
</feature>
<dbReference type="PANTHER" id="PTHR42985:SF40">
    <property type="entry name" value="LD47995P-RELATED"/>
    <property type="match status" value="1"/>
</dbReference>
<dbReference type="Pfam" id="PF00474">
    <property type="entry name" value="SSF"/>
    <property type="match status" value="1"/>
</dbReference>
<evidence type="ECO:0008006" key="15">
    <source>
        <dbReference type="Google" id="ProtNLM"/>
    </source>
</evidence>
<dbReference type="InterPro" id="IPR038377">
    <property type="entry name" value="Na/Glc_symporter_sf"/>
</dbReference>
<evidence type="ECO:0000256" key="2">
    <source>
        <dbReference type="ARBA" id="ARBA00006434"/>
    </source>
</evidence>
<sequence>MLRELTSRSLQRCRIQPATLERSPASTNSRKLSVDFQLCRTFFARVGFCAVIPRALADSRCSVTGLKVWFSVLSIGLVCTFYTSVVSACTPCCGGQNVANWCTVQGGIKAVVWTDLFQVLLMGVALLVVVLKGAHDVGGWAEVWAANVRGDRVEFLDWDPDPRTRHTVWSLAIGGYFTWITVYGVNQTMVQRYLALPSLAKARRAVLLNLPGLVFILVTTSLAGMVIYARYELCDPLQTGRVTAPDQLFPLFVMDILGELPGLPGLFVAGIFSGALSTVSSGINSLAAVTLEDGIKTYIRPDISDLWATRLAKIFAFFYGILSIALVALAERMGGVLQVSRLVGPSVCAESVVQAALSLFGMMGGPLLGLFTLGMFFPWPNPVGAGVGLLAGLSFSFWVAIGAFLYKTPPIPKPTSVIGCATDQLLANATSSFFRMARNASVPEVVKKVEVPSVYRLSYMWYSAIGCVVVVVVGLLVSLVTGNSPFHSLVTGNSPSTPLSQRYNMRKWRIFLSKPGPSDRVSKIVYICNTSKVITLQYLMYYTVVESCRLNRSVTISLRNFLLFDLNGEDWLKRSR</sequence>
<keyword evidence="3" id="KW-0813">Transport</keyword>
<accession>A0ABY6K1D0</accession>
<evidence type="ECO:0000256" key="4">
    <source>
        <dbReference type="ARBA" id="ARBA00022475"/>
    </source>
</evidence>
<dbReference type="Gene3D" id="1.20.1730.10">
    <property type="entry name" value="Sodium/glucose cotransporter"/>
    <property type="match status" value="1"/>
</dbReference>
<organism evidence="13 14">
    <name type="scientific">Cordylochernes scorpioides</name>
    <dbReference type="NCBI Taxonomy" id="51811"/>
    <lineage>
        <taxon>Eukaryota</taxon>
        <taxon>Metazoa</taxon>
        <taxon>Ecdysozoa</taxon>
        <taxon>Arthropoda</taxon>
        <taxon>Chelicerata</taxon>
        <taxon>Arachnida</taxon>
        <taxon>Pseudoscorpiones</taxon>
        <taxon>Cheliferoidea</taxon>
        <taxon>Chernetidae</taxon>
        <taxon>Cordylochernes</taxon>
    </lineage>
</organism>
<feature type="transmembrane region" description="Helical" evidence="12">
    <location>
        <begin position="206"/>
        <end position="229"/>
    </location>
</feature>
<feature type="transmembrane region" description="Helical" evidence="12">
    <location>
        <begin position="167"/>
        <end position="185"/>
    </location>
</feature>
<evidence type="ECO:0000256" key="11">
    <source>
        <dbReference type="RuleBase" id="RU362091"/>
    </source>
</evidence>
<evidence type="ECO:0000313" key="14">
    <source>
        <dbReference type="Proteomes" id="UP001235939"/>
    </source>
</evidence>
<dbReference type="EMBL" id="CP092863">
    <property type="protein sequence ID" value="UYV61442.1"/>
    <property type="molecule type" value="Genomic_DNA"/>
</dbReference>
<keyword evidence="10" id="KW-0739">Sodium transport</keyword>
<protein>
    <recommendedName>
        <fullName evidence="15">Sodium-coupled monocarboxylate transporter 1</fullName>
    </recommendedName>
</protein>
<comment type="similarity">
    <text evidence="2 11">Belongs to the sodium:solute symporter (SSF) (TC 2.A.21) family.</text>
</comment>
<keyword evidence="6 12" id="KW-1133">Transmembrane helix</keyword>
<dbReference type="PANTHER" id="PTHR42985">
    <property type="entry name" value="SODIUM-COUPLED MONOCARBOXYLATE TRANSPORTER"/>
    <property type="match status" value="1"/>
</dbReference>